<comment type="caution">
    <text evidence="2">The sequence shown here is derived from an EMBL/GenBank/DDBJ whole genome shotgun (WGS) entry which is preliminary data.</text>
</comment>
<proteinExistence type="predicted"/>
<dbReference type="AlphaFoldDB" id="A0A9P5XS44"/>
<dbReference type="EMBL" id="MU150622">
    <property type="protein sequence ID" value="KAF9455547.1"/>
    <property type="molecule type" value="Genomic_DNA"/>
</dbReference>
<evidence type="ECO:0000256" key="1">
    <source>
        <dbReference type="SAM" id="Phobius"/>
    </source>
</evidence>
<feature type="transmembrane region" description="Helical" evidence="1">
    <location>
        <begin position="32"/>
        <end position="54"/>
    </location>
</feature>
<accession>A0A9P5XS44</accession>
<organism evidence="2 3">
    <name type="scientific">Collybia nuda</name>
    <dbReference type="NCBI Taxonomy" id="64659"/>
    <lineage>
        <taxon>Eukaryota</taxon>
        <taxon>Fungi</taxon>
        <taxon>Dikarya</taxon>
        <taxon>Basidiomycota</taxon>
        <taxon>Agaricomycotina</taxon>
        <taxon>Agaricomycetes</taxon>
        <taxon>Agaricomycetidae</taxon>
        <taxon>Agaricales</taxon>
        <taxon>Tricholomatineae</taxon>
        <taxon>Clitocybaceae</taxon>
        <taxon>Collybia</taxon>
    </lineage>
</organism>
<gene>
    <name evidence="2" type="ORF">BDZ94DRAFT_1316123</name>
</gene>
<dbReference type="Proteomes" id="UP000807353">
    <property type="component" value="Unassembled WGS sequence"/>
</dbReference>
<protein>
    <submittedName>
        <fullName evidence="2">Uncharacterized protein</fullName>
    </submittedName>
</protein>
<keyword evidence="1" id="KW-1133">Transmembrane helix</keyword>
<dbReference type="OrthoDB" id="3038990at2759"/>
<sequence>MVESPEFLPSKLLNPFTPMAFLSPELAYEKAITTYISIGMLGVLSWDILVHLGADYELLKRHRVGVPTLAYHLSRSSESLPSEI</sequence>
<evidence type="ECO:0000313" key="3">
    <source>
        <dbReference type="Proteomes" id="UP000807353"/>
    </source>
</evidence>
<reference evidence="2" key="1">
    <citation type="submission" date="2020-11" db="EMBL/GenBank/DDBJ databases">
        <authorList>
            <consortium name="DOE Joint Genome Institute"/>
            <person name="Ahrendt S."/>
            <person name="Riley R."/>
            <person name="Andreopoulos W."/>
            <person name="Labutti K."/>
            <person name="Pangilinan J."/>
            <person name="Ruiz-Duenas F.J."/>
            <person name="Barrasa J.M."/>
            <person name="Sanchez-Garcia M."/>
            <person name="Camarero S."/>
            <person name="Miyauchi S."/>
            <person name="Serrano A."/>
            <person name="Linde D."/>
            <person name="Babiker R."/>
            <person name="Drula E."/>
            <person name="Ayuso-Fernandez I."/>
            <person name="Pacheco R."/>
            <person name="Padilla G."/>
            <person name="Ferreira P."/>
            <person name="Barriuso J."/>
            <person name="Kellner H."/>
            <person name="Castanera R."/>
            <person name="Alfaro M."/>
            <person name="Ramirez L."/>
            <person name="Pisabarro A.G."/>
            <person name="Kuo A."/>
            <person name="Tritt A."/>
            <person name="Lipzen A."/>
            <person name="He G."/>
            <person name="Yan M."/>
            <person name="Ng V."/>
            <person name="Cullen D."/>
            <person name="Martin F."/>
            <person name="Rosso M.-N."/>
            <person name="Henrissat B."/>
            <person name="Hibbett D."/>
            <person name="Martinez A.T."/>
            <person name="Grigoriev I.V."/>
        </authorList>
    </citation>
    <scope>NUCLEOTIDE SEQUENCE</scope>
    <source>
        <strain evidence="2">CBS 247.69</strain>
    </source>
</reference>
<name>A0A9P5XS44_9AGAR</name>
<keyword evidence="1" id="KW-0472">Membrane</keyword>
<evidence type="ECO:0000313" key="2">
    <source>
        <dbReference type="EMBL" id="KAF9455547.1"/>
    </source>
</evidence>
<keyword evidence="1" id="KW-0812">Transmembrane</keyword>
<keyword evidence="3" id="KW-1185">Reference proteome</keyword>